<feature type="domain" description="HMA" evidence="3">
    <location>
        <begin position="2"/>
        <end position="68"/>
    </location>
</feature>
<dbReference type="CDD" id="cd00371">
    <property type="entry name" value="HMA"/>
    <property type="match status" value="1"/>
</dbReference>
<dbReference type="PROSITE" id="PS01047">
    <property type="entry name" value="HMA_1"/>
    <property type="match status" value="1"/>
</dbReference>
<accession>A0A1E5L827</accession>
<reference evidence="4 5" key="1">
    <citation type="submission" date="2016-09" db="EMBL/GenBank/DDBJ databases">
        <title>Desulfuribacillus arsenicus sp. nov., an obligately anaerobic, dissimilatory arsenic- and antimonate-reducing bacterium isolated from anoxic sediments.</title>
        <authorList>
            <person name="Abin C.A."/>
            <person name="Hollibaugh J.T."/>
        </authorList>
    </citation>
    <scope>NUCLEOTIDE SEQUENCE [LARGE SCALE GENOMIC DNA]</scope>
    <source>
        <strain evidence="4 5">MLFW-2</strain>
    </source>
</reference>
<organism evidence="4 5">
    <name type="scientific">Desulfuribacillus stibiiarsenatis</name>
    <dbReference type="NCBI Taxonomy" id="1390249"/>
    <lineage>
        <taxon>Bacteria</taxon>
        <taxon>Bacillati</taxon>
        <taxon>Bacillota</taxon>
        <taxon>Desulfuribacillia</taxon>
        <taxon>Desulfuribacillales</taxon>
        <taxon>Desulfuribacillaceae</taxon>
        <taxon>Desulfuribacillus</taxon>
    </lineage>
</organism>
<dbReference type="PANTHER" id="PTHR46594">
    <property type="entry name" value="P-TYPE CATION-TRANSPORTING ATPASE"/>
    <property type="match status" value="1"/>
</dbReference>
<dbReference type="AlphaFoldDB" id="A0A1E5L827"/>
<dbReference type="STRING" id="1390249.BHU72_14295"/>
<dbReference type="SUPFAM" id="SSF55008">
    <property type="entry name" value="HMA, heavy metal-associated domain"/>
    <property type="match status" value="1"/>
</dbReference>
<evidence type="ECO:0000259" key="3">
    <source>
        <dbReference type="PROSITE" id="PS50846"/>
    </source>
</evidence>
<dbReference type="Proteomes" id="UP000095255">
    <property type="component" value="Unassembled WGS sequence"/>
</dbReference>
<gene>
    <name evidence="4" type="ORF">BHU72_14295</name>
</gene>
<dbReference type="Gene3D" id="3.30.70.100">
    <property type="match status" value="1"/>
</dbReference>
<comment type="caution">
    <text evidence="4">The sequence shown here is derived from an EMBL/GenBank/DDBJ whole genome shotgun (WGS) entry which is preliminary data.</text>
</comment>
<dbReference type="InterPro" id="IPR036163">
    <property type="entry name" value="HMA_dom_sf"/>
</dbReference>
<dbReference type="PANTHER" id="PTHR46594:SF4">
    <property type="entry name" value="P-TYPE CATION-TRANSPORTING ATPASE"/>
    <property type="match status" value="1"/>
</dbReference>
<sequence length="69" mass="7590">MKTILIKVEGMSCGHCKMSIENTLNAVEGITKAEVNLADKTATVTYTEEIIIPEDIKNLIDDLGFDAYL</sequence>
<keyword evidence="2" id="KW-0479">Metal-binding</keyword>
<evidence type="ECO:0000313" key="5">
    <source>
        <dbReference type="Proteomes" id="UP000095255"/>
    </source>
</evidence>
<dbReference type="PRINTS" id="PR00942">
    <property type="entry name" value="CUATPASEI"/>
</dbReference>
<dbReference type="PROSITE" id="PS50846">
    <property type="entry name" value="HMA_2"/>
    <property type="match status" value="1"/>
</dbReference>
<protein>
    <recommendedName>
        <fullName evidence="1">Copper chaperone CopZ</fullName>
    </recommendedName>
</protein>
<dbReference type="InterPro" id="IPR006121">
    <property type="entry name" value="HMA_dom"/>
</dbReference>
<dbReference type="Pfam" id="PF00403">
    <property type="entry name" value="HMA"/>
    <property type="match status" value="1"/>
</dbReference>
<name>A0A1E5L827_9FIRM</name>
<dbReference type="EMBL" id="MJAT01000007">
    <property type="protein sequence ID" value="OEH86093.1"/>
    <property type="molecule type" value="Genomic_DNA"/>
</dbReference>
<proteinExistence type="predicted"/>
<dbReference type="OrthoDB" id="9813965at2"/>
<dbReference type="RefSeq" id="WP_069701520.1">
    <property type="nucleotide sequence ID" value="NZ_MJAT01000007.1"/>
</dbReference>
<evidence type="ECO:0000256" key="2">
    <source>
        <dbReference type="ARBA" id="ARBA00022723"/>
    </source>
</evidence>
<evidence type="ECO:0000256" key="1">
    <source>
        <dbReference type="ARBA" id="ARBA00015313"/>
    </source>
</evidence>
<dbReference type="InterPro" id="IPR017969">
    <property type="entry name" value="Heavy-metal-associated_CS"/>
</dbReference>
<keyword evidence="5" id="KW-1185">Reference proteome</keyword>
<dbReference type="FunFam" id="3.30.70.100:FF:000001">
    <property type="entry name" value="ATPase copper transporting beta"/>
    <property type="match status" value="1"/>
</dbReference>
<dbReference type="GO" id="GO:0046872">
    <property type="term" value="F:metal ion binding"/>
    <property type="evidence" value="ECO:0007669"/>
    <property type="project" value="UniProtKB-KW"/>
</dbReference>
<evidence type="ECO:0000313" key="4">
    <source>
        <dbReference type="EMBL" id="OEH86093.1"/>
    </source>
</evidence>